<proteinExistence type="inferred from homology"/>
<dbReference type="SUPFAM" id="SSF54695">
    <property type="entry name" value="POZ domain"/>
    <property type="match status" value="1"/>
</dbReference>
<dbReference type="SMART" id="SM00225">
    <property type="entry name" value="BTB"/>
    <property type="match status" value="1"/>
</dbReference>
<evidence type="ECO:0000256" key="2">
    <source>
        <dbReference type="ARBA" id="ARBA00004906"/>
    </source>
</evidence>
<dbReference type="Proteomes" id="UP001158576">
    <property type="component" value="Chromosome 2"/>
</dbReference>
<comment type="pathway">
    <text evidence="2">Protein modification; protein ubiquitination.</text>
</comment>
<dbReference type="Gene3D" id="6.10.250.3030">
    <property type="match status" value="1"/>
</dbReference>
<dbReference type="InterPro" id="IPR002083">
    <property type="entry name" value="MATH/TRAF_dom"/>
</dbReference>
<feature type="compositionally biased region" description="Low complexity" evidence="6">
    <location>
        <begin position="39"/>
        <end position="54"/>
    </location>
</feature>
<keyword evidence="5" id="KW-0539">Nucleus</keyword>
<dbReference type="Pfam" id="PF00651">
    <property type="entry name" value="BTB"/>
    <property type="match status" value="1"/>
</dbReference>
<evidence type="ECO:0000256" key="4">
    <source>
        <dbReference type="ARBA" id="ARBA00022786"/>
    </source>
</evidence>
<dbReference type="InterPro" id="IPR056423">
    <property type="entry name" value="BACK_BPM_SPOP"/>
</dbReference>
<feature type="region of interest" description="Disordered" evidence="6">
    <location>
        <begin position="1"/>
        <end position="58"/>
    </location>
</feature>
<feature type="domain" description="MATH" evidence="8">
    <location>
        <begin position="77"/>
        <end position="206"/>
    </location>
</feature>
<name>A0ABN7TD71_OIKDI</name>
<dbReference type="Pfam" id="PF24570">
    <property type="entry name" value="BACK_BPM_SPOP"/>
    <property type="match status" value="1"/>
</dbReference>
<dbReference type="SMART" id="SM00061">
    <property type="entry name" value="MATH"/>
    <property type="match status" value="1"/>
</dbReference>
<dbReference type="PROSITE" id="PS50097">
    <property type="entry name" value="BTB"/>
    <property type="match status" value="1"/>
</dbReference>
<gene>
    <name evidence="9" type="ORF">OKIOD_LOCUS16559</name>
</gene>
<dbReference type="InterPro" id="IPR000210">
    <property type="entry name" value="BTB/POZ_dom"/>
</dbReference>
<comment type="subcellular location">
    <subcellularLocation>
        <location evidence="1">Nucleus</location>
    </subcellularLocation>
</comment>
<dbReference type="EMBL" id="OU015567">
    <property type="protein sequence ID" value="CAG5113704.1"/>
    <property type="molecule type" value="Genomic_DNA"/>
</dbReference>
<accession>A0ABN7TD71</accession>
<dbReference type="PANTHER" id="PTHR24413">
    <property type="entry name" value="SPECKLE-TYPE POZ PROTEIN"/>
    <property type="match status" value="1"/>
</dbReference>
<evidence type="ECO:0000259" key="8">
    <source>
        <dbReference type="PROSITE" id="PS50144"/>
    </source>
</evidence>
<keyword evidence="10" id="KW-1185">Reference proteome</keyword>
<organism evidence="9 10">
    <name type="scientific">Oikopleura dioica</name>
    <name type="common">Tunicate</name>
    <dbReference type="NCBI Taxonomy" id="34765"/>
    <lineage>
        <taxon>Eukaryota</taxon>
        <taxon>Metazoa</taxon>
        <taxon>Chordata</taxon>
        <taxon>Tunicata</taxon>
        <taxon>Appendicularia</taxon>
        <taxon>Copelata</taxon>
        <taxon>Oikopleuridae</taxon>
        <taxon>Oikopleura</taxon>
    </lineage>
</organism>
<evidence type="ECO:0000256" key="5">
    <source>
        <dbReference type="ARBA" id="ARBA00023242"/>
    </source>
</evidence>
<dbReference type="PROSITE" id="PS50144">
    <property type="entry name" value="MATH"/>
    <property type="match status" value="1"/>
</dbReference>
<dbReference type="Gene3D" id="3.30.710.10">
    <property type="entry name" value="Potassium Channel Kv1.1, Chain A"/>
    <property type="match status" value="1"/>
</dbReference>
<feature type="compositionally biased region" description="Acidic residues" evidence="6">
    <location>
        <begin position="1"/>
        <end position="12"/>
    </location>
</feature>
<dbReference type="InterPro" id="IPR008974">
    <property type="entry name" value="TRAF-like"/>
</dbReference>
<dbReference type="SUPFAM" id="SSF49599">
    <property type="entry name" value="TRAF domain-like"/>
    <property type="match status" value="1"/>
</dbReference>
<feature type="domain" description="BTB" evidence="7">
    <location>
        <begin position="245"/>
        <end position="315"/>
    </location>
</feature>
<keyword evidence="4" id="KW-0833">Ubl conjugation pathway</keyword>
<dbReference type="Pfam" id="PF22486">
    <property type="entry name" value="MATH_2"/>
    <property type="match status" value="1"/>
</dbReference>
<reference evidence="9 10" key="1">
    <citation type="submission" date="2021-04" db="EMBL/GenBank/DDBJ databases">
        <authorList>
            <person name="Bliznina A."/>
        </authorList>
    </citation>
    <scope>NUCLEOTIDE SEQUENCE [LARGE SCALE GENOMIC DNA]</scope>
</reference>
<comment type="similarity">
    <text evidence="3">Belongs to the Tdpoz family.</text>
</comment>
<dbReference type="Gene3D" id="6.20.250.50">
    <property type="match status" value="1"/>
</dbReference>
<protein>
    <submittedName>
        <fullName evidence="9">Oidioi.mRNA.OKI2018_I69.chr2.g7794.t1.cds</fullName>
    </submittedName>
</protein>
<dbReference type="Gene3D" id="2.60.210.10">
    <property type="entry name" value="Apoptosis, Tumor Necrosis Factor Receptor Associated Protein 2, Chain A"/>
    <property type="match status" value="1"/>
</dbReference>
<sequence length="432" mass="49176">MRESDSDEDGDEYYPQIYYPDLSEVENPFSSQNSRHTRPSSPTQSHSHSQAQSREVLSDSSTPIAENWCVTKVIVQKFSYKWTIHNFSFCKEEMGEVLKSSQFSGDQTGDKKWCLRVNPKGLDEESKDYLSLYLLLLSNKSEVRAKFKFSILNSKGEETKAMESQRAYKFVMGKDWGFKKFIRRDFLMEEANGLLPDDKLTLFCEVSVVQDSVNYSGQSSLSKIQVPESTLKSELGDLLKNQTMCDVIFEVDGFEIPAHKAILSARSEVFRLMFCPNSNFREAQMNTLIPIKDLERDVFQEMLQFIYTGETEKLSHMADDLLAAADKYQLDRLKVMCEEALASNLTVENVASILIIADMHNATQLKKIALHFCNSNVKTVLETEGWKQMISQNPSLVSEAYKSLANLHSSKEQSSELSPDTPPRKRIKSAQS</sequence>
<evidence type="ECO:0000256" key="6">
    <source>
        <dbReference type="SAM" id="MobiDB-lite"/>
    </source>
</evidence>
<evidence type="ECO:0000313" key="9">
    <source>
        <dbReference type="EMBL" id="CAG5113704.1"/>
    </source>
</evidence>
<feature type="region of interest" description="Disordered" evidence="6">
    <location>
        <begin position="408"/>
        <end position="432"/>
    </location>
</feature>
<evidence type="ECO:0000256" key="1">
    <source>
        <dbReference type="ARBA" id="ARBA00004123"/>
    </source>
</evidence>
<evidence type="ECO:0000259" key="7">
    <source>
        <dbReference type="PROSITE" id="PS50097"/>
    </source>
</evidence>
<dbReference type="InterPro" id="IPR011333">
    <property type="entry name" value="SKP1/BTB/POZ_sf"/>
</dbReference>
<evidence type="ECO:0000313" key="10">
    <source>
        <dbReference type="Proteomes" id="UP001158576"/>
    </source>
</evidence>
<evidence type="ECO:0000256" key="3">
    <source>
        <dbReference type="ARBA" id="ARBA00010846"/>
    </source>
</evidence>